<proteinExistence type="predicted"/>
<feature type="non-terminal residue" evidence="1">
    <location>
        <position position="1"/>
    </location>
</feature>
<keyword evidence="2" id="KW-1185">Reference proteome</keyword>
<protein>
    <submittedName>
        <fullName evidence="1">Uncharacterized protein</fullName>
    </submittedName>
</protein>
<comment type="caution">
    <text evidence="1">The sequence shown here is derived from an EMBL/GenBank/DDBJ whole genome shotgun (WGS) entry which is preliminary data.</text>
</comment>
<sequence length="59" mass="6809">VAHRWGFKATPKLPHQQLRAGQVQRSKWCPKHIGFNENRGALVPVCQQVSTRDFRGQTR</sequence>
<evidence type="ECO:0000313" key="2">
    <source>
        <dbReference type="Proteomes" id="UP001066276"/>
    </source>
</evidence>
<dbReference type="AlphaFoldDB" id="A0AAV7SZC5"/>
<evidence type="ECO:0000313" key="1">
    <source>
        <dbReference type="EMBL" id="KAJ1169594.1"/>
    </source>
</evidence>
<gene>
    <name evidence="1" type="ORF">NDU88_001485</name>
</gene>
<dbReference type="Proteomes" id="UP001066276">
    <property type="component" value="Chromosome 4_1"/>
</dbReference>
<dbReference type="EMBL" id="JANPWB010000007">
    <property type="protein sequence ID" value="KAJ1169594.1"/>
    <property type="molecule type" value="Genomic_DNA"/>
</dbReference>
<reference evidence="1" key="1">
    <citation type="journal article" date="2022" name="bioRxiv">
        <title>Sequencing and chromosome-scale assembly of the giantPleurodeles waltlgenome.</title>
        <authorList>
            <person name="Brown T."/>
            <person name="Elewa A."/>
            <person name="Iarovenko S."/>
            <person name="Subramanian E."/>
            <person name="Araus A.J."/>
            <person name="Petzold A."/>
            <person name="Susuki M."/>
            <person name="Suzuki K.-i.T."/>
            <person name="Hayashi T."/>
            <person name="Toyoda A."/>
            <person name="Oliveira C."/>
            <person name="Osipova E."/>
            <person name="Leigh N.D."/>
            <person name="Simon A."/>
            <person name="Yun M.H."/>
        </authorList>
    </citation>
    <scope>NUCLEOTIDE SEQUENCE</scope>
    <source>
        <strain evidence="1">20211129_DDA</strain>
        <tissue evidence="1">Liver</tissue>
    </source>
</reference>
<accession>A0AAV7SZC5</accession>
<feature type="non-terminal residue" evidence="1">
    <location>
        <position position="59"/>
    </location>
</feature>
<organism evidence="1 2">
    <name type="scientific">Pleurodeles waltl</name>
    <name type="common">Iberian ribbed newt</name>
    <dbReference type="NCBI Taxonomy" id="8319"/>
    <lineage>
        <taxon>Eukaryota</taxon>
        <taxon>Metazoa</taxon>
        <taxon>Chordata</taxon>
        <taxon>Craniata</taxon>
        <taxon>Vertebrata</taxon>
        <taxon>Euteleostomi</taxon>
        <taxon>Amphibia</taxon>
        <taxon>Batrachia</taxon>
        <taxon>Caudata</taxon>
        <taxon>Salamandroidea</taxon>
        <taxon>Salamandridae</taxon>
        <taxon>Pleurodelinae</taxon>
        <taxon>Pleurodeles</taxon>
    </lineage>
</organism>
<name>A0AAV7SZC5_PLEWA</name>